<reference evidence="3" key="1">
    <citation type="submission" date="2016-06" db="UniProtKB">
        <authorList>
            <consortium name="WormBaseParasite"/>
        </authorList>
    </citation>
    <scope>IDENTIFICATION</scope>
</reference>
<dbReference type="WBParaSite" id="GPUH_0002458401-mRNA-1">
    <property type="protein sequence ID" value="GPUH_0002458401-mRNA-1"/>
    <property type="gene ID" value="GPUH_0002458401"/>
</dbReference>
<sequence length="101" mass="11207">MAIYVLIVETTLKAVPGLIMVVSTTAGSTVMVNIMAYVTGMSNPICHACHPFIFAFAHRDFKEVLYRSPVSDAAKILWIYQEYYVYSIPVTSLVQANSVDI</sequence>
<evidence type="ECO:0000313" key="1">
    <source>
        <dbReference type="EMBL" id="VDN42996.1"/>
    </source>
</evidence>
<protein>
    <submittedName>
        <fullName evidence="3">Amino acid transporter</fullName>
    </submittedName>
</protein>
<proteinExistence type="predicted"/>
<name>A0A183EUB3_9BILA</name>
<evidence type="ECO:0000313" key="2">
    <source>
        <dbReference type="Proteomes" id="UP000271098"/>
    </source>
</evidence>
<dbReference type="EMBL" id="UYRT01101557">
    <property type="protein sequence ID" value="VDN42996.1"/>
    <property type="molecule type" value="Genomic_DNA"/>
</dbReference>
<keyword evidence="2" id="KW-1185">Reference proteome</keyword>
<reference evidence="1 2" key="2">
    <citation type="submission" date="2018-11" db="EMBL/GenBank/DDBJ databases">
        <authorList>
            <consortium name="Pathogen Informatics"/>
        </authorList>
    </citation>
    <scope>NUCLEOTIDE SEQUENCE [LARGE SCALE GENOMIC DNA]</scope>
</reference>
<accession>A0A183EUB3</accession>
<dbReference type="AlphaFoldDB" id="A0A183EUB3"/>
<gene>
    <name evidence="1" type="ORF">GPUH_LOCUS24555</name>
</gene>
<evidence type="ECO:0000313" key="3">
    <source>
        <dbReference type="WBParaSite" id="GPUH_0002458401-mRNA-1"/>
    </source>
</evidence>
<organism evidence="3">
    <name type="scientific">Gongylonema pulchrum</name>
    <dbReference type="NCBI Taxonomy" id="637853"/>
    <lineage>
        <taxon>Eukaryota</taxon>
        <taxon>Metazoa</taxon>
        <taxon>Ecdysozoa</taxon>
        <taxon>Nematoda</taxon>
        <taxon>Chromadorea</taxon>
        <taxon>Rhabditida</taxon>
        <taxon>Spirurina</taxon>
        <taxon>Spiruromorpha</taxon>
        <taxon>Spiruroidea</taxon>
        <taxon>Gongylonematidae</taxon>
        <taxon>Gongylonema</taxon>
    </lineage>
</organism>
<dbReference type="Proteomes" id="UP000271098">
    <property type="component" value="Unassembled WGS sequence"/>
</dbReference>